<dbReference type="PATRIC" id="fig|294699.3.peg.2900"/>
<accession>A0A160F2F4</accession>
<feature type="chain" id="PRO_5007814259" evidence="1">
    <location>
        <begin position="25"/>
        <end position="157"/>
    </location>
</feature>
<dbReference type="Proteomes" id="UP000076865">
    <property type="component" value="Chromosome"/>
</dbReference>
<dbReference type="KEGG" id="aamy:GFC30_2814"/>
<organism evidence="2 3">
    <name type="scientific">Anoxybacteroides amylolyticum</name>
    <dbReference type="NCBI Taxonomy" id="294699"/>
    <lineage>
        <taxon>Bacteria</taxon>
        <taxon>Bacillati</taxon>
        <taxon>Bacillota</taxon>
        <taxon>Bacilli</taxon>
        <taxon>Bacillales</taxon>
        <taxon>Anoxybacillaceae</taxon>
        <taxon>Anoxybacteroides</taxon>
    </lineage>
</organism>
<keyword evidence="3" id="KW-1185">Reference proteome</keyword>
<evidence type="ECO:0000313" key="3">
    <source>
        <dbReference type="Proteomes" id="UP000076865"/>
    </source>
</evidence>
<dbReference type="EMBL" id="CP015438">
    <property type="protein sequence ID" value="ANB60409.1"/>
    <property type="molecule type" value="Genomic_DNA"/>
</dbReference>
<dbReference type="AlphaFoldDB" id="A0A160F2F4"/>
<evidence type="ECO:0000256" key="1">
    <source>
        <dbReference type="SAM" id="SignalP"/>
    </source>
</evidence>
<dbReference type="RefSeq" id="WP_066326402.1">
    <property type="nucleotide sequence ID" value="NZ_CP015438.1"/>
</dbReference>
<keyword evidence="1" id="KW-0732">Signal</keyword>
<name>A0A160F2F4_9BACL</name>
<proteinExistence type="predicted"/>
<protein>
    <submittedName>
        <fullName evidence="2">Uncharacterized protein</fullName>
    </submittedName>
</protein>
<reference evidence="2 3" key="1">
    <citation type="journal article" date="2006" name="Syst. Appl. Microbiol.">
        <title>Anoxybacillus amylolyticus sp. nov., a thermophilic amylase producing bacterium isolated from Mount Rittmann (Antarctica).</title>
        <authorList>
            <person name="Poli A."/>
            <person name="Esposito E."/>
            <person name="Lama L."/>
            <person name="Orlando P."/>
            <person name="Nicolaus G."/>
            <person name="de Appolonia F."/>
            <person name="Gambacorta A."/>
            <person name="Nicolaus B."/>
        </authorList>
    </citation>
    <scope>NUCLEOTIDE SEQUENCE [LARGE SCALE GENOMIC DNA]</scope>
    <source>
        <strain evidence="2 3">DSM 15939</strain>
    </source>
</reference>
<feature type="signal peptide" evidence="1">
    <location>
        <begin position="1"/>
        <end position="24"/>
    </location>
</feature>
<sequence>MFKKMSFILVSFLLTTVLPWSALANQSHPTTDNLSPDNQVKILLTKQEYEELKMKNKLPNEPIQVVESKDRNLELPEGAFLVKDALYTTDYGKKLIQEFGEDLTKEQQINDNIKIITKVEFKYYKMPTNQGLELSFTDKLKNFIAPKSVCSGVYNCW</sequence>
<evidence type="ECO:0000313" key="2">
    <source>
        <dbReference type="EMBL" id="ANB60409.1"/>
    </source>
</evidence>
<gene>
    <name evidence="2" type="ORF">GFC30_2814</name>
</gene>